<gene>
    <name evidence="10" type="primary">gb05120</name>
    <name evidence="10" type="ORF">PR202_gb05120</name>
</gene>
<organism evidence="10 11">
    <name type="scientific">Eleusine coracana subsp. coracana</name>
    <dbReference type="NCBI Taxonomy" id="191504"/>
    <lineage>
        <taxon>Eukaryota</taxon>
        <taxon>Viridiplantae</taxon>
        <taxon>Streptophyta</taxon>
        <taxon>Embryophyta</taxon>
        <taxon>Tracheophyta</taxon>
        <taxon>Spermatophyta</taxon>
        <taxon>Magnoliopsida</taxon>
        <taxon>Liliopsida</taxon>
        <taxon>Poales</taxon>
        <taxon>Poaceae</taxon>
        <taxon>PACMAD clade</taxon>
        <taxon>Chloridoideae</taxon>
        <taxon>Cynodonteae</taxon>
        <taxon>Eleusininae</taxon>
        <taxon>Eleusine</taxon>
    </lineage>
</organism>
<name>A0AAV5E4N3_ELECO</name>
<dbReference type="InterPro" id="IPR044812">
    <property type="entry name" value="CERK1/LYK3-like"/>
</dbReference>
<dbReference type="GO" id="GO:0005886">
    <property type="term" value="C:plasma membrane"/>
    <property type="evidence" value="ECO:0007669"/>
    <property type="project" value="UniProtKB-SubCell"/>
</dbReference>
<evidence type="ECO:0000256" key="7">
    <source>
        <dbReference type="ARBA" id="ARBA00023157"/>
    </source>
</evidence>
<accession>A0AAV5E4N3</accession>
<dbReference type="PANTHER" id="PTHR46204:SF2">
    <property type="entry name" value="CHITIN ELICITOR RECEPTOR KINASE 1"/>
    <property type="match status" value="1"/>
</dbReference>
<sequence>MMSPSPLQRLLLLLLAAAASAVSPAGGGCSTGCDVAVAYYSTKPNQNLTYIGSLFGIEDYRALAAYNAGHPNQDFVPAGEPVLVNFTCRCLALPGAPSSTYLAGSFPYRVSPGDTYSSIAAVYNNLTTAAWLEETNCSCGDPAVSPDLRMFLTYPLGEGETLVSSEQNSASAGISGLFGLCIILLAFFLSTFHEQGPQDVGKQDHGLAIATEVILS</sequence>
<feature type="transmembrane region" description="Helical" evidence="8">
    <location>
        <begin position="172"/>
        <end position="192"/>
    </location>
</feature>
<reference evidence="10" key="2">
    <citation type="submission" date="2021-12" db="EMBL/GenBank/DDBJ databases">
        <title>Resequencing data analysis of finger millet.</title>
        <authorList>
            <person name="Hatakeyama M."/>
            <person name="Aluri S."/>
            <person name="Balachadran M.T."/>
            <person name="Sivarajan S.R."/>
            <person name="Poveda L."/>
            <person name="Shimizu-Inatsugi R."/>
            <person name="Schlapbach R."/>
            <person name="Sreeman S.M."/>
            <person name="Shimizu K.K."/>
        </authorList>
    </citation>
    <scope>NUCLEOTIDE SEQUENCE</scope>
</reference>
<evidence type="ECO:0000256" key="1">
    <source>
        <dbReference type="ARBA" id="ARBA00004162"/>
    </source>
</evidence>
<feature type="signal peptide" evidence="9">
    <location>
        <begin position="1"/>
        <end position="21"/>
    </location>
</feature>
<evidence type="ECO:0000256" key="8">
    <source>
        <dbReference type="SAM" id="Phobius"/>
    </source>
</evidence>
<evidence type="ECO:0000256" key="2">
    <source>
        <dbReference type="ARBA" id="ARBA00022475"/>
    </source>
</evidence>
<keyword evidence="5 8" id="KW-1133">Transmembrane helix</keyword>
<evidence type="ECO:0000256" key="9">
    <source>
        <dbReference type="SAM" id="SignalP"/>
    </source>
</evidence>
<feature type="chain" id="PRO_5043327257" evidence="9">
    <location>
        <begin position="22"/>
        <end position="216"/>
    </location>
</feature>
<dbReference type="AlphaFoldDB" id="A0AAV5E4N3"/>
<keyword evidence="2" id="KW-1003">Cell membrane</keyword>
<evidence type="ECO:0000256" key="5">
    <source>
        <dbReference type="ARBA" id="ARBA00022989"/>
    </source>
</evidence>
<proteinExistence type="predicted"/>
<dbReference type="Proteomes" id="UP001054889">
    <property type="component" value="Unassembled WGS sequence"/>
</dbReference>
<dbReference type="EMBL" id="BQKI01000073">
    <property type="protein sequence ID" value="GJN18009.1"/>
    <property type="molecule type" value="Genomic_DNA"/>
</dbReference>
<evidence type="ECO:0000256" key="3">
    <source>
        <dbReference type="ARBA" id="ARBA00022692"/>
    </source>
</evidence>
<keyword evidence="3 8" id="KW-0812">Transmembrane</keyword>
<evidence type="ECO:0000256" key="4">
    <source>
        <dbReference type="ARBA" id="ARBA00022729"/>
    </source>
</evidence>
<evidence type="ECO:0000313" key="10">
    <source>
        <dbReference type="EMBL" id="GJN18009.1"/>
    </source>
</evidence>
<evidence type="ECO:0000256" key="6">
    <source>
        <dbReference type="ARBA" id="ARBA00023136"/>
    </source>
</evidence>
<dbReference type="GO" id="GO:0045087">
    <property type="term" value="P:innate immune response"/>
    <property type="evidence" value="ECO:0007669"/>
    <property type="project" value="InterPro"/>
</dbReference>
<keyword evidence="6 8" id="KW-0472">Membrane</keyword>
<comment type="caution">
    <text evidence="10">The sequence shown here is derived from an EMBL/GenBank/DDBJ whole genome shotgun (WGS) entry which is preliminary data.</text>
</comment>
<comment type="subcellular location">
    <subcellularLocation>
        <location evidence="1">Cell membrane</location>
        <topology evidence="1">Single-pass membrane protein</topology>
    </subcellularLocation>
</comment>
<dbReference type="InterPro" id="IPR018392">
    <property type="entry name" value="LysM"/>
</dbReference>
<dbReference type="PANTHER" id="PTHR46204">
    <property type="entry name" value="CHITIN ELICITOR RECEPTOR KINASE 1-RELATED"/>
    <property type="match status" value="1"/>
</dbReference>
<keyword evidence="7" id="KW-1015">Disulfide bond</keyword>
<reference evidence="10" key="1">
    <citation type="journal article" date="2018" name="DNA Res.">
        <title>Multiple hybrid de novo genome assembly of finger millet, an orphan allotetraploid crop.</title>
        <authorList>
            <person name="Hatakeyama M."/>
            <person name="Aluri S."/>
            <person name="Balachadran M.T."/>
            <person name="Sivarajan S.R."/>
            <person name="Patrignani A."/>
            <person name="Gruter S."/>
            <person name="Poveda L."/>
            <person name="Shimizu-Inatsugi R."/>
            <person name="Baeten J."/>
            <person name="Francoijs K.J."/>
            <person name="Nataraja K.N."/>
            <person name="Reddy Y.A.N."/>
            <person name="Phadnis S."/>
            <person name="Ravikumar R.L."/>
            <person name="Schlapbach R."/>
            <person name="Sreeman S.M."/>
            <person name="Shimizu K.K."/>
        </authorList>
    </citation>
    <scope>NUCLEOTIDE SEQUENCE</scope>
</reference>
<dbReference type="GO" id="GO:0019199">
    <property type="term" value="F:transmembrane receptor protein kinase activity"/>
    <property type="evidence" value="ECO:0007669"/>
    <property type="project" value="InterPro"/>
</dbReference>
<protein>
    <submittedName>
        <fullName evidence="10">Uncharacterized protein</fullName>
    </submittedName>
</protein>
<evidence type="ECO:0000313" key="11">
    <source>
        <dbReference type="Proteomes" id="UP001054889"/>
    </source>
</evidence>
<keyword evidence="11" id="KW-1185">Reference proteome</keyword>
<dbReference type="CDD" id="cd00118">
    <property type="entry name" value="LysM"/>
    <property type="match status" value="1"/>
</dbReference>
<keyword evidence="4 9" id="KW-0732">Signal</keyword>